<keyword evidence="5" id="KW-0408">Iron</keyword>
<evidence type="ECO:0000259" key="6">
    <source>
        <dbReference type="Pfam" id="PF02668"/>
    </source>
</evidence>
<dbReference type="AlphaFoldDB" id="E0XZZ4"/>
<dbReference type="InterPro" id="IPR042098">
    <property type="entry name" value="TauD-like_sf"/>
</dbReference>
<evidence type="ECO:0000256" key="5">
    <source>
        <dbReference type="ARBA" id="ARBA00023004"/>
    </source>
</evidence>
<organism evidence="7">
    <name type="scientific">uncultured gamma proteobacterium EB000_65A11</name>
    <dbReference type="NCBI Taxonomy" id="710972"/>
    <lineage>
        <taxon>Bacteria</taxon>
        <taxon>Pseudomonadati</taxon>
        <taxon>Pseudomonadota</taxon>
        <taxon>Gammaproteobacteria</taxon>
        <taxon>environmental samples</taxon>
    </lineage>
</organism>
<dbReference type="InterPro" id="IPR003819">
    <property type="entry name" value="TauD/TfdA-like"/>
</dbReference>
<feature type="domain" description="TauD/TfdA-like" evidence="6">
    <location>
        <begin position="4"/>
        <end position="270"/>
    </location>
</feature>
<protein>
    <submittedName>
        <fullName evidence="7">Probable taurine catabolism dioxygenase</fullName>
    </submittedName>
</protein>
<dbReference type="GO" id="GO:0046872">
    <property type="term" value="F:metal ion binding"/>
    <property type="evidence" value="ECO:0007669"/>
    <property type="project" value="UniProtKB-KW"/>
</dbReference>
<dbReference type="SUPFAM" id="SSF51197">
    <property type="entry name" value="Clavaminate synthase-like"/>
    <property type="match status" value="1"/>
</dbReference>
<dbReference type="PANTHER" id="PTHR30468:SF1">
    <property type="entry name" value="ALPHA-KETOGLUTARATE-DEPENDENT SULFONATE DIOXYGENASE"/>
    <property type="match status" value="1"/>
</dbReference>
<evidence type="ECO:0000256" key="2">
    <source>
        <dbReference type="ARBA" id="ARBA00022723"/>
    </source>
</evidence>
<proteinExistence type="inferred from homology"/>
<name>E0XZZ4_9GAMM</name>
<dbReference type="GO" id="GO:0006790">
    <property type="term" value="P:sulfur compound metabolic process"/>
    <property type="evidence" value="ECO:0007669"/>
    <property type="project" value="TreeGrafter"/>
</dbReference>
<comment type="similarity">
    <text evidence="1">Belongs to the TfdA dioxygenase family.</text>
</comment>
<accession>E0XZZ4</accession>
<dbReference type="Gene3D" id="3.60.130.10">
    <property type="entry name" value="Clavaminate synthase-like"/>
    <property type="match status" value="1"/>
</dbReference>
<evidence type="ECO:0000256" key="4">
    <source>
        <dbReference type="ARBA" id="ARBA00023002"/>
    </source>
</evidence>
<dbReference type="InterPro" id="IPR051323">
    <property type="entry name" value="AtsK-like"/>
</dbReference>
<evidence type="ECO:0000256" key="3">
    <source>
        <dbReference type="ARBA" id="ARBA00022964"/>
    </source>
</evidence>
<reference evidence="7" key="1">
    <citation type="journal article" date="2011" name="Environ. Microbiol.">
        <title>Time-series analyses of Monterey Bay coastal microbial picoplankton using a 'genome proxy' microarray.</title>
        <authorList>
            <person name="Rich V.I."/>
            <person name="Pham V.D."/>
            <person name="Eppley J."/>
            <person name="Shi Y."/>
            <person name="DeLong E.F."/>
        </authorList>
    </citation>
    <scope>NUCLEOTIDE SEQUENCE</scope>
</reference>
<evidence type="ECO:0000256" key="1">
    <source>
        <dbReference type="ARBA" id="ARBA00005896"/>
    </source>
</evidence>
<dbReference type="GO" id="GO:0000908">
    <property type="term" value="F:taurine dioxygenase activity"/>
    <property type="evidence" value="ECO:0007669"/>
    <property type="project" value="TreeGrafter"/>
</dbReference>
<dbReference type="GO" id="GO:0005737">
    <property type="term" value="C:cytoplasm"/>
    <property type="evidence" value="ECO:0007669"/>
    <property type="project" value="TreeGrafter"/>
</dbReference>
<evidence type="ECO:0000313" key="7">
    <source>
        <dbReference type="EMBL" id="ADI19985.1"/>
    </source>
</evidence>
<dbReference type="EMBL" id="GU474936">
    <property type="protein sequence ID" value="ADI19985.1"/>
    <property type="molecule type" value="Genomic_DNA"/>
</dbReference>
<dbReference type="PANTHER" id="PTHR30468">
    <property type="entry name" value="ALPHA-KETOGLUTARATE-DEPENDENT SULFONATE DIOXYGENASE"/>
    <property type="match status" value="1"/>
</dbReference>
<keyword evidence="4" id="KW-0560">Oxidoreductase</keyword>
<keyword evidence="2" id="KW-0479">Metal-binding</keyword>
<sequence length="277" mass="31435">MEISRLSGVGAEITGVDIRHLSDNEYEGIKSAFTENGLIFFRDQHLTEEDHIAFAKRWGEININRFFKANDKYPEIAMVTKEEHQEQNIGGGWHTDHSYDQEPALGSILVAKELPESGGDTWFTSMYEAYDSLSDGLKETLERMRAVHSAHYAFGTKSGDKQSGGTGGRIGNADAADALENPVHPVVITHPMSGRKALYVNRAFTLHFENWSEEDSVPLLEYLYDIAIRDEFVTKFQWRPGSVAFWDNRATWHYAQNDYQGQRREMHRITLEGCALG</sequence>
<dbReference type="Pfam" id="PF02668">
    <property type="entry name" value="TauD"/>
    <property type="match status" value="1"/>
</dbReference>
<keyword evidence="3 7" id="KW-0223">Dioxygenase</keyword>